<dbReference type="EMBL" id="QLSZ01000024">
    <property type="protein sequence ID" value="RAR69255.1"/>
    <property type="molecule type" value="Genomic_DNA"/>
</dbReference>
<proteinExistence type="predicted"/>
<feature type="domain" description="PKD-like" evidence="3">
    <location>
        <begin position="101"/>
        <end position="140"/>
    </location>
</feature>
<evidence type="ECO:0000313" key="5">
    <source>
        <dbReference type="Proteomes" id="UP000248840"/>
    </source>
</evidence>
<dbReference type="AlphaFoldDB" id="A0A328YBR6"/>
<feature type="domain" description="PKD-like" evidence="3">
    <location>
        <begin position="2"/>
        <end position="66"/>
    </location>
</feature>
<dbReference type="InterPro" id="IPR045829">
    <property type="entry name" value="PKD_6"/>
</dbReference>
<protein>
    <submittedName>
        <fullName evidence="4">Putative secreted protein (Por secretion system target)</fullName>
    </submittedName>
</protein>
<dbReference type="Proteomes" id="UP000248840">
    <property type="component" value="Unassembled WGS sequence"/>
</dbReference>
<evidence type="ECO:0000313" key="4">
    <source>
        <dbReference type="EMBL" id="RAR69255.1"/>
    </source>
</evidence>
<comment type="caution">
    <text evidence="4">The sequence shown here is derived from an EMBL/GenBank/DDBJ whole genome shotgun (WGS) entry which is preliminary data.</text>
</comment>
<name>A0A328YBR6_9FLAO</name>
<evidence type="ECO:0000259" key="3">
    <source>
        <dbReference type="Pfam" id="PF19408"/>
    </source>
</evidence>
<dbReference type="OrthoDB" id="1521716at2"/>
<feature type="domain" description="PKD-like" evidence="3">
    <location>
        <begin position="309"/>
        <end position="369"/>
    </location>
</feature>
<gene>
    <name evidence="4" type="ORF">CLV55_1241</name>
</gene>
<dbReference type="RefSeq" id="WP_146739579.1">
    <property type="nucleotide sequence ID" value="NZ_QLSZ01000024.1"/>
</dbReference>
<keyword evidence="5" id="KW-1185">Reference proteome</keyword>
<keyword evidence="1" id="KW-0732">Signal</keyword>
<organism evidence="4 5">
    <name type="scientific">Flavobacterium aciduliphilum</name>
    <dbReference type="NCBI Taxonomy" id="1101402"/>
    <lineage>
        <taxon>Bacteria</taxon>
        <taxon>Pseudomonadati</taxon>
        <taxon>Bacteroidota</taxon>
        <taxon>Flavobacteriia</taxon>
        <taxon>Flavobacteriales</taxon>
        <taxon>Flavobacteriaceae</taxon>
        <taxon>Flavobacterium</taxon>
    </lineage>
</organism>
<accession>A0A328YBR6</accession>
<sequence length="475" mass="48548">ATFTTTAVSGATSYLWTVPAGVTIVSGQGTTSVEVNFNNVAAGAGAVGSISVKSVNDNGCTSAAKTLALTKALPVAPTSIKMTEGSGTTAITSFAKYMGTNKVLTLTAAAVAAATSYEWELPEGVNQLSGGNTNVITVNFLGVTSSNTYNNSTAAVLTNVLRIGVKSKNGVGVSTTNNSALVNPTTTSTARLLTLTAVKPAAVSVVAGQIAGLCGGNTYTYTITDTALASSYTVTAPTGATVNFINTLTFTVTYPVGFVINTSTSTANKSLVVTSVNGMGSSATSKTLTLSTAMGSIASVTGGTTYSSCDQSFSVAAIPGATSYTWTVPTGASIVSGQGTNSVVVNYGLLTGNQTIKVYATNACGVSSMVKSVTLTFSTCNIFKPANVSAISEMNMYPNPASQEFNIELNSTTEGQLEMTLFSMNGAVIRTKNIPLNEGPNVIKENISELTSGIYFVKLTNQSNNETVTKKLIKQ</sequence>
<reference evidence="4 5" key="1">
    <citation type="submission" date="2018-06" db="EMBL/GenBank/DDBJ databases">
        <title>Genomic Encyclopedia of Archaeal and Bacterial Type Strains, Phase II (KMG-II): from individual species to whole genera.</title>
        <authorList>
            <person name="Goeker M."/>
        </authorList>
    </citation>
    <scope>NUCLEOTIDE SEQUENCE [LARGE SCALE GENOMIC DNA]</scope>
    <source>
        <strain evidence="4 5">DSM 25663</strain>
    </source>
</reference>
<evidence type="ECO:0000259" key="2">
    <source>
        <dbReference type="Pfam" id="PF18962"/>
    </source>
</evidence>
<evidence type="ECO:0000256" key="1">
    <source>
        <dbReference type="ARBA" id="ARBA00022729"/>
    </source>
</evidence>
<dbReference type="Pfam" id="PF19408">
    <property type="entry name" value="PKD_6"/>
    <property type="match status" value="3"/>
</dbReference>
<feature type="domain" description="Secretion system C-terminal sorting" evidence="2">
    <location>
        <begin position="396"/>
        <end position="473"/>
    </location>
</feature>
<dbReference type="InterPro" id="IPR026444">
    <property type="entry name" value="Secre_tail"/>
</dbReference>
<dbReference type="Pfam" id="PF18962">
    <property type="entry name" value="Por_Secre_tail"/>
    <property type="match status" value="1"/>
</dbReference>
<dbReference type="NCBIfam" id="TIGR04183">
    <property type="entry name" value="Por_Secre_tail"/>
    <property type="match status" value="1"/>
</dbReference>
<feature type="non-terminal residue" evidence="4">
    <location>
        <position position="1"/>
    </location>
</feature>